<evidence type="ECO:0000313" key="1">
    <source>
        <dbReference type="EMBL" id="NYE72789.1"/>
    </source>
</evidence>
<dbReference type="EMBL" id="JACCBU010000001">
    <property type="protein sequence ID" value="NYE72789.1"/>
    <property type="molecule type" value="Genomic_DNA"/>
</dbReference>
<gene>
    <name evidence="1" type="ORF">BKA15_004118</name>
</gene>
<organism evidence="1 2">
    <name type="scientific">Microlunatus parietis</name>
    <dbReference type="NCBI Taxonomy" id="682979"/>
    <lineage>
        <taxon>Bacteria</taxon>
        <taxon>Bacillati</taxon>
        <taxon>Actinomycetota</taxon>
        <taxon>Actinomycetes</taxon>
        <taxon>Propionibacteriales</taxon>
        <taxon>Propionibacteriaceae</taxon>
        <taxon>Microlunatus</taxon>
    </lineage>
</organism>
<sequence length="178" mass="19875">MRVRLIGANPFLTLYRDGAPVAYASVWRVDWSERGAGHALVYGDAERVRVIGPDPDLGLWLAESYNRYFQDVCAGLPWHEPELIKAPVDWHLDLATGLRAKADDLEVEVADPIDRQLGRNDAYQLGEVTNILSTVWMPCRIGTIKINGEPVEGELKITTDPLYSSAAIADAEVWCWPE</sequence>
<evidence type="ECO:0000313" key="2">
    <source>
        <dbReference type="Proteomes" id="UP000569914"/>
    </source>
</evidence>
<comment type="caution">
    <text evidence="1">The sequence shown here is derived from an EMBL/GenBank/DDBJ whole genome shotgun (WGS) entry which is preliminary data.</text>
</comment>
<accession>A0A7Y9I9G7</accession>
<dbReference type="Proteomes" id="UP000569914">
    <property type="component" value="Unassembled WGS sequence"/>
</dbReference>
<dbReference type="AlphaFoldDB" id="A0A7Y9I9G7"/>
<keyword evidence="2" id="KW-1185">Reference proteome</keyword>
<name>A0A7Y9I9G7_9ACTN</name>
<dbReference type="RefSeq" id="WP_179753826.1">
    <property type="nucleotide sequence ID" value="NZ_JACCBU010000001.1"/>
</dbReference>
<proteinExistence type="predicted"/>
<reference evidence="1 2" key="1">
    <citation type="submission" date="2020-07" db="EMBL/GenBank/DDBJ databases">
        <title>Sequencing the genomes of 1000 actinobacteria strains.</title>
        <authorList>
            <person name="Klenk H.-P."/>
        </authorList>
    </citation>
    <scope>NUCLEOTIDE SEQUENCE [LARGE SCALE GENOMIC DNA]</scope>
    <source>
        <strain evidence="1 2">DSM 22083</strain>
    </source>
</reference>
<protein>
    <submittedName>
        <fullName evidence="1">Uncharacterized protein</fullName>
    </submittedName>
</protein>